<feature type="compositionally biased region" description="Basic residues" evidence="1">
    <location>
        <begin position="31"/>
        <end position="40"/>
    </location>
</feature>
<reference evidence="2 3" key="1">
    <citation type="submission" date="2019-03" db="EMBL/GenBank/DDBJ databases">
        <title>Single cell metagenomics reveals metabolic interactions within the superorganism composed of flagellate Streblomastix strix and complex community of Bacteroidetes bacteria on its surface.</title>
        <authorList>
            <person name="Treitli S.C."/>
            <person name="Kolisko M."/>
            <person name="Husnik F."/>
            <person name="Keeling P."/>
            <person name="Hampl V."/>
        </authorList>
    </citation>
    <scope>NUCLEOTIDE SEQUENCE [LARGE SCALE GENOMIC DNA]</scope>
    <source>
        <strain evidence="2">ST1C</strain>
    </source>
</reference>
<dbReference type="AlphaFoldDB" id="A0A5J4VVW5"/>
<feature type="compositionally biased region" description="Basic residues" evidence="1">
    <location>
        <begin position="229"/>
        <end position="239"/>
    </location>
</feature>
<feature type="region of interest" description="Disordered" evidence="1">
    <location>
        <begin position="1"/>
        <end position="109"/>
    </location>
</feature>
<organism evidence="2 3">
    <name type="scientific">Streblomastix strix</name>
    <dbReference type="NCBI Taxonomy" id="222440"/>
    <lineage>
        <taxon>Eukaryota</taxon>
        <taxon>Metamonada</taxon>
        <taxon>Preaxostyla</taxon>
        <taxon>Oxymonadida</taxon>
        <taxon>Streblomastigidae</taxon>
        <taxon>Streblomastix</taxon>
    </lineage>
</organism>
<gene>
    <name evidence="2" type="ORF">EZS28_017873</name>
</gene>
<protein>
    <submittedName>
        <fullName evidence="2">Uncharacterized protein</fullName>
    </submittedName>
</protein>
<sequence length="239" mass="27145">MRQKNQNSLNKAKRIPTPFFASDKLANKSVPPKKRGRPPKQKVEDLQPPPHPPPTRSKSSKSPPHPPLQHIEIDEGEEDHKEDNEIENEDDNNEESYSEDSDSARRHKAKFKGIREMHNLEKYNNLLQQNEQNRITQLQRQIRSRTPSKRTDDLRLAGLNTQNQHVTIDPVTGIETATSSLAKSIIEYREIDNRAGFNTSADLSQLDQTDAGFRGQYSAAASGHAPRSPTRRTTRSSKK</sequence>
<dbReference type="Proteomes" id="UP000324800">
    <property type="component" value="Unassembled WGS sequence"/>
</dbReference>
<feature type="compositionally biased region" description="Polar residues" evidence="1">
    <location>
        <begin position="1"/>
        <end position="10"/>
    </location>
</feature>
<feature type="region of interest" description="Disordered" evidence="1">
    <location>
        <begin position="208"/>
        <end position="239"/>
    </location>
</feature>
<evidence type="ECO:0000313" key="3">
    <source>
        <dbReference type="Proteomes" id="UP000324800"/>
    </source>
</evidence>
<proteinExistence type="predicted"/>
<comment type="caution">
    <text evidence="2">The sequence shown here is derived from an EMBL/GenBank/DDBJ whole genome shotgun (WGS) entry which is preliminary data.</text>
</comment>
<evidence type="ECO:0000313" key="2">
    <source>
        <dbReference type="EMBL" id="KAA6386600.1"/>
    </source>
</evidence>
<name>A0A5J4VVW5_9EUKA</name>
<evidence type="ECO:0000256" key="1">
    <source>
        <dbReference type="SAM" id="MobiDB-lite"/>
    </source>
</evidence>
<dbReference type="EMBL" id="SNRW01004730">
    <property type="protein sequence ID" value="KAA6386600.1"/>
    <property type="molecule type" value="Genomic_DNA"/>
</dbReference>
<accession>A0A5J4VVW5</accession>
<feature type="compositionally biased region" description="Acidic residues" evidence="1">
    <location>
        <begin position="84"/>
        <end position="101"/>
    </location>
</feature>